<proteinExistence type="predicted"/>
<dbReference type="InterPro" id="IPR000276">
    <property type="entry name" value="GPCR_Rhodpsn"/>
</dbReference>
<dbReference type="Gene3D" id="1.20.1070.10">
    <property type="entry name" value="Rhodopsin 7-helix transmembrane proteins"/>
    <property type="match status" value="1"/>
</dbReference>
<evidence type="ECO:0000256" key="3">
    <source>
        <dbReference type="ARBA" id="ARBA00022989"/>
    </source>
</evidence>
<dbReference type="SUPFAM" id="SSF81321">
    <property type="entry name" value="Family A G protein-coupled receptor-like"/>
    <property type="match status" value="1"/>
</dbReference>
<evidence type="ECO:0000259" key="6">
    <source>
        <dbReference type="PROSITE" id="PS50262"/>
    </source>
</evidence>
<dbReference type="InterPro" id="IPR017452">
    <property type="entry name" value="GPCR_Rhodpsn_7TM"/>
</dbReference>
<dbReference type="EMBL" id="CAJNOJ010000246">
    <property type="protein sequence ID" value="CAF1333067.1"/>
    <property type="molecule type" value="Genomic_DNA"/>
</dbReference>
<feature type="transmembrane region" description="Helical" evidence="5">
    <location>
        <begin position="93"/>
        <end position="112"/>
    </location>
</feature>
<keyword evidence="4 5" id="KW-0472">Membrane</keyword>
<evidence type="ECO:0000313" key="7">
    <source>
        <dbReference type="EMBL" id="CAF1333067.1"/>
    </source>
</evidence>
<evidence type="ECO:0000256" key="2">
    <source>
        <dbReference type="ARBA" id="ARBA00022692"/>
    </source>
</evidence>
<reference evidence="7" key="1">
    <citation type="submission" date="2021-02" db="EMBL/GenBank/DDBJ databases">
        <authorList>
            <person name="Nowell W R."/>
        </authorList>
    </citation>
    <scope>NUCLEOTIDE SEQUENCE</scope>
</reference>
<evidence type="ECO:0000256" key="4">
    <source>
        <dbReference type="ARBA" id="ARBA00023136"/>
    </source>
</evidence>
<dbReference type="Pfam" id="PF00001">
    <property type="entry name" value="7tm_1"/>
    <property type="match status" value="1"/>
</dbReference>
<evidence type="ECO:0000313" key="8">
    <source>
        <dbReference type="Proteomes" id="UP000663852"/>
    </source>
</evidence>
<sequence length="164" mass="18393">MILINWVAAVLMSLSSLITNDIHFIPNSLCWVPFSATLHVILGLAAHYGFPLFSVFGMYIFIYRKMKKSRDSLGSRAGSNNNRQMEVIVLRNILIMIVLFVISGVPNVMFMFTAMKLFYLSTIVTWPFCAAAVQVCAIVLDRDLYKVVHGILACRRSISPTGNI</sequence>
<dbReference type="Proteomes" id="UP000663852">
    <property type="component" value="Unassembled WGS sequence"/>
</dbReference>
<dbReference type="PROSITE" id="PS50262">
    <property type="entry name" value="G_PROTEIN_RECEP_F1_2"/>
    <property type="match status" value="1"/>
</dbReference>
<dbReference type="AlphaFoldDB" id="A0A815G1M9"/>
<keyword evidence="2 5" id="KW-0812">Transmembrane</keyword>
<dbReference type="GO" id="GO:0016020">
    <property type="term" value="C:membrane"/>
    <property type="evidence" value="ECO:0007669"/>
    <property type="project" value="UniProtKB-SubCell"/>
</dbReference>
<evidence type="ECO:0000256" key="1">
    <source>
        <dbReference type="ARBA" id="ARBA00004370"/>
    </source>
</evidence>
<comment type="subcellular location">
    <subcellularLocation>
        <location evidence="1">Membrane</location>
    </subcellularLocation>
</comment>
<feature type="transmembrane region" description="Helical" evidence="5">
    <location>
        <begin position="40"/>
        <end position="62"/>
    </location>
</feature>
<name>A0A815G1M9_ADIRI</name>
<accession>A0A815G1M9</accession>
<evidence type="ECO:0000256" key="5">
    <source>
        <dbReference type="SAM" id="Phobius"/>
    </source>
</evidence>
<comment type="caution">
    <text evidence="7">The sequence shown here is derived from an EMBL/GenBank/DDBJ whole genome shotgun (WGS) entry which is preliminary data.</text>
</comment>
<dbReference type="CDD" id="cd00637">
    <property type="entry name" value="7tm_classA_rhodopsin-like"/>
    <property type="match status" value="1"/>
</dbReference>
<protein>
    <recommendedName>
        <fullName evidence="6">G-protein coupled receptors family 1 profile domain-containing protein</fullName>
    </recommendedName>
</protein>
<gene>
    <name evidence="7" type="ORF">EDS130_LOCUS32300</name>
</gene>
<dbReference type="GO" id="GO:0004930">
    <property type="term" value="F:G protein-coupled receptor activity"/>
    <property type="evidence" value="ECO:0007669"/>
    <property type="project" value="InterPro"/>
</dbReference>
<feature type="domain" description="G-protein coupled receptors family 1 profile" evidence="6">
    <location>
        <begin position="1"/>
        <end position="112"/>
    </location>
</feature>
<keyword evidence="3 5" id="KW-1133">Transmembrane helix</keyword>
<organism evidence="7 8">
    <name type="scientific">Adineta ricciae</name>
    <name type="common">Rotifer</name>
    <dbReference type="NCBI Taxonomy" id="249248"/>
    <lineage>
        <taxon>Eukaryota</taxon>
        <taxon>Metazoa</taxon>
        <taxon>Spiralia</taxon>
        <taxon>Gnathifera</taxon>
        <taxon>Rotifera</taxon>
        <taxon>Eurotatoria</taxon>
        <taxon>Bdelloidea</taxon>
        <taxon>Adinetida</taxon>
        <taxon>Adinetidae</taxon>
        <taxon>Adineta</taxon>
    </lineage>
</organism>
<feature type="transmembrane region" description="Helical" evidence="5">
    <location>
        <begin position="118"/>
        <end position="140"/>
    </location>
</feature>